<dbReference type="EMBL" id="JALJOU010000028">
    <property type="protein sequence ID" value="KAK9835363.1"/>
    <property type="molecule type" value="Genomic_DNA"/>
</dbReference>
<feature type="compositionally biased region" description="Low complexity" evidence="1">
    <location>
        <begin position="214"/>
        <end position="224"/>
    </location>
</feature>
<dbReference type="Proteomes" id="UP001445335">
    <property type="component" value="Unassembled WGS sequence"/>
</dbReference>
<proteinExistence type="predicted"/>
<feature type="compositionally biased region" description="Pro residues" evidence="1">
    <location>
        <begin position="225"/>
        <end position="234"/>
    </location>
</feature>
<gene>
    <name evidence="2" type="ORF">WJX81_004892</name>
</gene>
<comment type="caution">
    <text evidence="2">The sequence shown here is derived from an EMBL/GenBank/DDBJ whole genome shotgun (WGS) entry which is preliminary data.</text>
</comment>
<evidence type="ECO:0000313" key="2">
    <source>
        <dbReference type="EMBL" id="KAK9835363.1"/>
    </source>
</evidence>
<feature type="region of interest" description="Disordered" evidence="1">
    <location>
        <begin position="184"/>
        <end position="243"/>
    </location>
</feature>
<reference evidence="2 3" key="1">
    <citation type="journal article" date="2024" name="Nat. Commun.">
        <title>Phylogenomics reveals the evolutionary origins of lichenization in chlorophyte algae.</title>
        <authorList>
            <person name="Puginier C."/>
            <person name="Libourel C."/>
            <person name="Otte J."/>
            <person name="Skaloud P."/>
            <person name="Haon M."/>
            <person name="Grisel S."/>
            <person name="Petersen M."/>
            <person name="Berrin J.G."/>
            <person name="Delaux P.M."/>
            <person name="Dal Grande F."/>
            <person name="Keller J."/>
        </authorList>
    </citation>
    <scope>NUCLEOTIDE SEQUENCE [LARGE SCALE GENOMIC DNA]</scope>
    <source>
        <strain evidence="2 3">SAG 245.80</strain>
    </source>
</reference>
<dbReference type="AlphaFoldDB" id="A0AAW1RP44"/>
<evidence type="ECO:0000256" key="1">
    <source>
        <dbReference type="SAM" id="MobiDB-lite"/>
    </source>
</evidence>
<accession>A0AAW1RP44</accession>
<dbReference type="PANTHER" id="PTHR31152:SF1">
    <property type="entry name" value="PLAC8 FAMILY PROTEIN"/>
    <property type="match status" value="1"/>
</dbReference>
<name>A0AAW1RP44_9CHLO</name>
<sequence length="243" mass="26980">MQQSAFQQQKLAAYDTRQNAYQNGWKTSLTSAVAADCPWCCFAMLCPSVVSYFNRKRALRNDMTRYICCNGDCPCSGRMSEQSCPEACLCAEVWCCFTQSVASTRWMIQDEMRIQNTQCDNCLIGCMVATQYLACLCNIAACLSGSEEINELANCTDNIAQLSWCTVCACMQTQAHVQLEERDRGAGVAPQHDPYAAPQQQTMGYPNQPPPQAMYQQGYLQGPPQGYPQGPPQGYPGMQQMGR</sequence>
<keyword evidence="3" id="KW-1185">Reference proteome</keyword>
<evidence type="ECO:0000313" key="3">
    <source>
        <dbReference type="Proteomes" id="UP001445335"/>
    </source>
</evidence>
<dbReference type="PANTHER" id="PTHR31152">
    <property type="entry name" value="PLAC8 FAMILY PROTEIN"/>
    <property type="match status" value="1"/>
</dbReference>
<protein>
    <submittedName>
        <fullName evidence="2">Uncharacterized protein</fullName>
    </submittedName>
</protein>
<organism evidence="2 3">
    <name type="scientific">Elliptochloris bilobata</name>
    <dbReference type="NCBI Taxonomy" id="381761"/>
    <lineage>
        <taxon>Eukaryota</taxon>
        <taxon>Viridiplantae</taxon>
        <taxon>Chlorophyta</taxon>
        <taxon>core chlorophytes</taxon>
        <taxon>Trebouxiophyceae</taxon>
        <taxon>Trebouxiophyceae incertae sedis</taxon>
        <taxon>Elliptochloris clade</taxon>
        <taxon>Elliptochloris</taxon>
    </lineage>
</organism>